<accession>A0A840IFP6</accession>
<evidence type="ECO:0000259" key="2">
    <source>
        <dbReference type="PROSITE" id="PS50943"/>
    </source>
</evidence>
<dbReference type="EMBL" id="JACHNU010000003">
    <property type="protein sequence ID" value="MBB4663013.1"/>
    <property type="molecule type" value="Genomic_DNA"/>
</dbReference>
<gene>
    <name evidence="3" type="ORF">BDZ31_002602</name>
</gene>
<proteinExistence type="predicted"/>
<feature type="compositionally biased region" description="Basic and acidic residues" evidence="1">
    <location>
        <begin position="26"/>
        <end position="41"/>
    </location>
</feature>
<dbReference type="Pfam" id="PF01381">
    <property type="entry name" value="HTH_3"/>
    <property type="match status" value="1"/>
</dbReference>
<dbReference type="SUPFAM" id="SSF47413">
    <property type="entry name" value="lambda repressor-like DNA-binding domains"/>
    <property type="match status" value="1"/>
</dbReference>
<sequence length="133" mass="15918">MGSDADRLREHRRKQAERDRRRRQRRRDERNARISRSEACRRAQMRRTIRDAYQGEHAPVPGSPRDLRLRILALSLRELAARSDLSRTTVHRIERGDTSVTGPTLRQYAKTIERLTGRRTRFEDVRRMMRDAR</sequence>
<dbReference type="PROSITE" id="PS50943">
    <property type="entry name" value="HTH_CROC1"/>
    <property type="match status" value="1"/>
</dbReference>
<name>A0A840IFP6_9ACTN</name>
<organism evidence="3 4">
    <name type="scientific">Conexibacter arvalis</name>
    <dbReference type="NCBI Taxonomy" id="912552"/>
    <lineage>
        <taxon>Bacteria</taxon>
        <taxon>Bacillati</taxon>
        <taxon>Actinomycetota</taxon>
        <taxon>Thermoleophilia</taxon>
        <taxon>Solirubrobacterales</taxon>
        <taxon>Conexibacteraceae</taxon>
        <taxon>Conexibacter</taxon>
    </lineage>
</organism>
<dbReference type="InterPro" id="IPR010982">
    <property type="entry name" value="Lambda_DNA-bd_dom_sf"/>
</dbReference>
<dbReference type="GO" id="GO:0003677">
    <property type="term" value="F:DNA binding"/>
    <property type="evidence" value="ECO:0007669"/>
    <property type="project" value="InterPro"/>
</dbReference>
<dbReference type="Gene3D" id="1.10.260.40">
    <property type="entry name" value="lambda repressor-like DNA-binding domains"/>
    <property type="match status" value="1"/>
</dbReference>
<dbReference type="CDD" id="cd00093">
    <property type="entry name" value="HTH_XRE"/>
    <property type="match status" value="1"/>
</dbReference>
<dbReference type="AlphaFoldDB" id="A0A840IFP6"/>
<evidence type="ECO:0000256" key="1">
    <source>
        <dbReference type="SAM" id="MobiDB-lite"/>
    </source>
</evidence>
<dbReference type="RefSeq" id="WP_183342682.1">
    <property type="nucleotide sequence ID" value="NZ_JACHNU010000003.1"/>
</dbReference>
<dbReference type="InterPro" id="IPR001387">
    <property type="entry name" value="Cro/C1-type_HTH"/>
</dbReference>
<dbReference type="Proteomes" id="UP000585272">
    <property type="component" value="Unassembled WGS sequence"/>
</dbReference>
<feature type="region of interest" description="Disordered" evidence="1">
    <location>
        <begin position="1"/>
        <end position="43"/>
    </location>
</feature>
<comment type="caution">
    <text evidence="3">The sequence shown here is derived from an EMBL/GenBank/DDBJ whole genome shotgun (WGS) entry which is preliminary data.</text>
</comment>
<evidence type="ECO:0000313" key="3">
    <source>
        <dbReference type="EMBL" id="MBB4663013.1"/>
    </source>
</evidence>
<protein>
    <submittedName>
        <fullName evidence="3">Transcriptional regulator with XRE-family HTH domain</fullName>
    </submittedName>
</protein>
<evidence type="ECO:0000313" key="4">
    <source>
        <dbReference type="Proteomes" id="UP000585272"/>
    </source>
</evidence>
<reference evidence="3 4" key="1">
    <citation type="submission" date="2020-08" db="EMBL/GenBank/DDBJ databases">
        <title>Genomic Encyclopedia of Archaeal and Bacterial Type Strains, Phase II (KMG-II): from individual species to whole genera.</title>
        <authorList>
            <person name="Goeker M."/>
        </authorList>
    </citation>
    <scope>NUCLEOTIDE SEQUENCE [LARGE SCALE GENOMIC DNA]</scope>
    <source>
        <strain evidence="3 4">DSM 23288</strain>
    </source>
</reference>
<keyword evidence="4" id="KW-1185">Reference proteome</keyword>
<feature type="domain" description="HTH cro/C1-type" evidence="2">
    <location>
        <begin position="74"/>
        <end position="119"/>
    </location>
</feature>
<feature type="compositionally biased region" description="Basic residues" evidence="1">
    <location>
        <begin position="10"/>
        <end position="25"/>
    </location>
</feature>